<evidence type="ECO:0000313" key="1">
    <source>
        <dbReference type="EMBL" id="KAH7910097.1"/>
    </source>
</evidence>
<accession>A0ACB8ABJ9</accession>
<keyword evidence="2" id="KW-1185">Reference proteome</keyword>
<name>A0ACB8ABJ9_9AGAM</name>
<protein>
    <submittedName>
        <fullName evidence="1">Uncharacterized protein</fullName>
    </submittedName>
</protein>
<organism evidence="1 2">
    <name type="scientific">Hygrophoropsis aurantiaca</name>
    <dbReference type="NCBI Taxonomy" id="72124"/>
    <lineage>
        <taxon>Eukaryota</taxon>
        <taxon>Fungi</taxon>
        <taxon>Dikarya</taxon>
        <taxon>Basidiomycota</taxon>
        <taxon>Agaricomycotina</taxon>
        <taxon>Agaricomycetes</taxon>
        <taxon>Agaricomycetidae</taxon>
        <taxon>Boletales</taxon>
        <taxon>Coniophorineae</taxon>
        <taxon>Hygrophoropsidaceae</taxon>
        <taxon>Hygrophoropsis</taxon>
    </lineage>
</organism>
<reference evidence="1" key="1">
    <citation type="journal article" date="2021" name="New Phytol.">
        <title>Evolutionary innovations through gain and loss of genes in the ectomycorrhizal Boletales.</title>
        <authorList>
            <person name="Wu G."/>
            <person name="Miyauchi S."/>
            <person name="Morin E."/>
            <person name="Kuo A."/>
            <person name="Drula E."/>
            <person name="Varga T."/>
            <person name="Kohler A."/>
            <person name="Feng B."/>
            <person name="Cao Y."/>
            <person name="Lipzen A."/>
            <person name="Daum C."/>
            <person name="Hundley H."/>
            <person name="Pangilinan J."/>
            <person name="Johnson J."/>
            <person name="Barry K."/>
            <person name="LaButti K."/>
            <person name="Ng V."/>
            <person name="Ahrendt S."/>
            <person name="Min B."/>
            <person name="Choi I.G."/>
            <person name="Park H."/>
            <person name="Plett J.M."/>
            <person name="Magnuson J."/>
            <person name="Spatafora J.W."/>
            <person name="Nagy L.G."/>
            <person name="Henrissat B."/>
            <person name="Grigoriev I.V."/>
            <person name="Yang Z.L."/>
            <person name="Xu J."/>
            <person name="Martin F.M."/>
        </authorList>
    </citation>
    <scope>NUCLEOTIDE SEQUENCE</scope>
    <source>
        <strain evidence="1">ATCC 28755</strain>
    </source>
</reference>
<evidence type="ECO:0000313" key="2">
    <source>
        <dbReference type="Proteomes" id="UP000790377"/>
    </source>
</evidence>
<dbReference type="Proteomes" id="UP000790377">
    <property type="component" value="Unassembled WGS sequence"/>
</dbReference>
<gene>
    <name evidence="1" type="ORF">BJ138DRAFT_1065884</name>
</gene>
<comment type="caution">
    <text evidence="1">The sequence shown here is derived from an EMBL/GenBank/DDBJ whole genome shotgun (WGS) entry which is preliminary data.</text>
</comment>
<dbReference type="EMBL" id="MU267727">
    <property type="protein sequence ID" value="KAH7910097.1"/>
    <property type="molecule type" value="Genomic_DNA"/>
</dbReference>
<sequence>MARFTAILGIVSSSQESILSCIFKAYHLHYSPGIISFDSEKSRTRCRKQNIHKHGASLIRAQGLQYLRPEKLPWRPIVNLVVDEHPSQCHELSLGCDGQNPNLKQPFILKDITGNSRIMISVFHQSASKKKGRNRNLVATASGPFSGLLKLQGSDSKFEVRLHCTTRQQRGSSRGKAGSATLFAELQASEVLSLSRQSTPEFDEMQSDRDISEDGLSDTSGSDSTDLCSPSPMEIINISRPDIATDNVRIRGYWSDSDDDSSPHETDPLLLDLSKPESDDYYCANDTNVDASSTSSVRIKSFMTWVAASLLPTHTGVVSNQPMSRLESFINSFSSYGELHDAADESDYARVLSKLQAEWYYVGASLIALAGLYAAVFSISSSGALPGVDNIATRSIAVGSISSGIGITIDAWFTLAYSGADASKFQKLALDVFGTYKFFCITARLPALCMFVSACALMIFLLVVAWSAWPTAVLVMCIVSGVVVTLQFIVYGACCVFSCIFEIARRIKRAILWCFVSVHTKQPSES</sequence>
<proteinExistence type="predicted"/>